<dbReference type="InterPro" id="IPR052733">
    <property type="entry name" value="Chloroplast_QOR"/>
</dbReference>
<dbReference type="Proteomes" id="UP000664209">
    <property type="component" value="Unassembled WGS sequence"/>
</dbReference>
<accession>A0A939RV49</accession>
<dbReference type="SUPFAM" id="SSF50129">
    <property type="entry name" value="GroES-like"/>
    <property type="match status" value="1"/>
</dbReference>
<dbReference type="GO" id="GO:0008270">
    <property type="term" value="F:zinc ion binding"/>
    <property type="evidence" value="ECO:0007669"/>
    <property type="project" value="InterPro"/>
</dbReference>
<gene>
    <name evidence="2" type="ORF">J4G33_09495</name>
</gene>
<dbReference type="InterPro" id="IPR020843">
    <property type="entry name" value="ER"/>
</dbReference>
<comment type="caution">
    <text evidence="2">The sequence shown here is derived from an EMBL/GenBank/DDBJ whole genome shotgun (WGS) entry which is preliminary data.</text>
</comment>
<evidence type="ECO:0000313" key="3">
    <source>
        <dbReference type="Proteomes" id="UP000664209"/>
    </source>
</evidence>
<evidence type="ECO:0000313" key="2">
    <source>
        <dbReference type="EMBL" id="MBO1752035.1"/>
    </source>
</evidence>
<feature type="domain" description="Enoyl reductase (ER)" evidence="1">
    <location>
        <begin position="10"/>
        <end position="320"/>
    </location>
</feature>
<dbReference type="InterPro" id="IPR002364">
    <property type="entry name" value="Quin_OxRdtase/zeta-crystal_CS"/>
</dbReference>
<evidence type="ECO:0000259" key="1">
    <source>
        <dbReference type="SMART" id="SM00829"/>
    </source>
</evidence>
<dbReference type="Pfam" id="PF08240">
    <property type="entry name" value="ADH_N"/>
    <property type="match status" value="1"/>
</dbReference>
<name>A0A939RV49_9CELL</name>
<dbReference type="InterPro" id="IPR013154">
    <property type="entry name" value="ADH-like_N"/>
</dbReference>
<protein>
    <submittedName>
        <fullName evidence="2">NAD(P)-dependent alcohol dehydrogenase</fullName>
    </submittedName>
</protein>
<dbReference type="InterPro" id="IPR011032">
    <property type="entry name" value="GroES-like_sf"/>
</dbReference>
<dbReference type="CDD" id="cd08267">
    <property type="entry name" value="MDR1"/>
    <property type="match status" value="1"/>
</dbReference>
<sequence length="326" mass="33796">MPAVVRSRYGGPEHLRVLEVPTPSPRRGEVLVEVHAAGLDRGVWHLMAGEPYLVRLALGLRRPRQRGLGMDLAGRVVAVGPEVSDFSVGEEVFGIGVATFAGYARARADKLVHRPAGISAVQAAAVAISGLTAQQAVHDVARVHAGQRVLVLGASGGVGTYAVQIAKAAGAEVTGTASAAKLDLVRSLGADHVVDHGTADVTQGAVRYDVIIDNGGGVRVGRLRRILAPAGTLVIVGSEGGDRWTGGLGRPIGAALLSPFVRQRLTFFVAKEEGAGIRRLRDAMVAGTLVPAVGRVYPLEEVAEAIGDLTAGRTRGKSVVQVRPSA</sequence>
<dbReference type="PANTHER" id="PTHR44013:SF1">
    <property type="entry name" value="ZINC-TYPE ALCOHOL DEHYDROGENASE-LIKE PROTEIN C16A3.02C"/>
    <property type="match status" value="1"/>
</dbReference>
<dbReference type="Pfam" id="PF13602">
    <property type="entry name" value="ADH_zinc_N_2"/>
    <property type="match status" value="1"/>
</dbReference>
<dbReference type="PROSITE" id="PS01162">
    <property type="entry name" value="QOR_ZETA_CRYSTAL"/>
    <property type="match status" value="1"/>
</dbReference>
<dbReference type="SMART" id="SM00829">
    <property type="entry name" value="PKS_ER"/>
    <property type="match status" value="1"/>
</dbReference>
<organism evidence="2 3">
    <name type="scientific">Actinotalea soli</name>
    <dbReference type="NCBI Taxonomy" id="2819234"/>
    <lineage>
        <taxon>Bacteria</taxon>
        <taxon>Bacillati</taxon>
        <taxon>Actinomycetota</taxon>
        <taxon>Actinomycetes</taxon>
        <taxon>Micrococcales</taxon>
        <taxon>Cellulomonadaceae</taxon>
        <taxon>Actinotalea</taxon>
    </lineage>
</organism>
<proteinExistence type="predicted"/>
<dbReference type="AlphaFoldDB" id="A0A939RV49"/>
<dbReference type="GO" id="GO:0016491">
    <property type="term" value="F:oxidoreductase activity"/>
    <property type="evidence" value="ECO:0007669"/>
    <property type="project" value="InterPro"/>
</dbReference>
<dbReference type="Gene3D" id="3.40.50.720">
    <property type="entry name" value="NAD(P)-binding Rossmann-like Domain"/>
    <property type="match status" value="1"/>
</dbReference>
<dbReference type="EMBL" id="JAGEMK010000004">
    <property type="protein sequence ID" value="MBO1752035.1"/>
    <property type="molecule type" value="Genomic_DNA"/>
</dbReference>
<reference evidence="2" key="1">
    <citation type="submission" date="2021-03" db="EMBL/GenBank/DDBJ databases">
        <title>Actinotalea soli sp. nov., isolated from soil.</title>
        <authorList>
            <person name="Ping W."/>
            <person name="Zhang J."/>
        </authorList>
    </citation>
    <scope>NUCLEOTIDE SEQUENCE</scope>
    <source>
        <strain evidence="2">BY-33</strain>
    </source>
</reference>
<dbReference type="SUPFAM" id="SSF51735">
    <property type="entry name" value="NAD(P)-binding Rossmann-fold domains"/>
    <property type="match status" value="1"/>
</dbReference>
<dbReference type="PANTHER" id="PTHR44013">
    <property type="entry name" value="ZINC-TYPE ALCOHOL DEHYDROGENASE-LIKE PROTEIN C16A3.02C"/>
    <property type="match status" value="1"/>
</dbReference>
<keyword evidence="3" id="KW-1185">Reference proteome</keyword>
<dbReference type="Gene3D" id="3.90.180.10">
    <property type="entry name" value="Medium-chain alcohol dehydrogenases, catalytic domain"/>
    <property type="match status" value="1"/>
</dbReference>
<dbReference type="InterPro" id="IPR036291">
    <property type="entry name" value="NAD(P)-bd_dom_sf"/>
</dbReference>